<dbReference type="AlphaFoldDB" id="A0A7X3FMT1"/>
<keyword evidence="1" id="KW-0812">Transmembrane</keyword>
<feature type="transmembrane region" description="Helical" evidence="1">
    <location>
        <begin position="112"/>
        <end position="131"/>
    </location>
</feature>
<evidence type="ECO:0000256" key="1">
    <source>
        <dbReference type="SAM" id="Phobius"/>
    </source>
</evidence>
<feature type="transmembrane region" description="Helical" evidence="1">
    <location>
        <begin position="74"/>
        <end position="92"/>
    </location>
</feature>
<organism evidence="2 3">
    <name type="scientific">Devosia marina</name>
    <dbReference type="NCBI Taxonomy" id="2683198"/>
    <lineage>
        <taxon>Bacteria</taxon>
        <taxon>Pseudomonadati</taxon>
        <taxon>Pseudomonadota</taxon>
        <taxon>Alphaproteobacteria</taxon>
        <taxon>Hyphomicrobiales</taxon>
        <taxon>Devosiaceae</taxon>
        <taxon>Devosia</taxon>
    </lineage>
</organism>
<dbReference type="EMBL" id="WQRF01000001">
    <property type="protein sequence ID" value="MVS97422.1"/>
    <property type="molecule type" value="Genomic_DNA"/>
</dbReference>
<proteinExistence type="predicted"/>
<evidence type="ECO:0000313" key="2">
    <source>
        <dbReference type="EMBL" id="MVS97422.1"/>
    </source>
</evidence>
<protein>
    <submittedName>
        <fullName evidence="2">Uncharacterized protein</fullName>
    </submittedName>
</protein>
<feature type="transmembrane region" description="Helical" evidence="1">
    <location>
        <begin position="44"/>
        <end position="67"/>
    </location>
</feature>
<sequence length="139" mass="14536">MLLLKKSGPGNSMLAKRLAALAAAAIFPVLLAYSGATTWLGAHPWWSVSIAWIGAPIGLALAIVAVAMGLRRPLTIIAAAMLLILAGLSAHFGKAEFAASFAENGLAGRFWYFGWIGVMAALSVMLALVLWPGRPHAGR</sequence>
<reference evidence="2 3" key="1">
    <citation type="submission" date="2019-12" db="EMBL/GenBank/DDBJ databases">
        <title>Devosia maris sp. nov., isolated from the deep seawater.</title>
        <authorList>
            <person name="Liu Y."/>
        </authorList>
    </citation>
    <scope>NUCLEOTIDE SEQUENCE [LARGE SCALE GENOMIC DNA]</scope>
    <source>
        <strain evidence="2 3">L53-10-65</strain>
    </source>
</reference>
<gene>
    <name evidence="2" type="ORF">GO014_00070</name>
</gene>
<accession>A0A7X3FMT1</accession>
<keyword evidence="1" id="KW-1133">Transmembrane helix</keyword>
<keyword evidence="3" id="KW-1185">Reference proteome</keyword>
<evidence type="ECO:0000313" key="3">
    <source>
        <dbReference type="Proteomes" id="UP000438106"/>
    </source>
</evidence>
<dbReference type="Proteomes" id="UP000438106">
    <property type="component" value="Unassembled WGS sequence"/>
</dbReference>
<dbReference type="RefSeq" id="WP_179952892.1">
    <property type="nucleotide sequence ID" value="NZ_WQRF01000001.1"/>
</dbReference>
<keyword evidence="1" id="KW-0472">Membrane</keyword>
<comment type="caution">
    <text evidence="2">The sequence shown here is derived from an EMBL/GenBank/DDBJ whole genome shotgun (WGS) entry which is preliminary data.</text>
</comment>
<name>A0A7X3FMT1_9HYPH</name>